<proteinExistence type="predicted"/>
<dbReference type="Proteomes" id="UP000663067">
    <property type="component" value="Chromosome"/>
</dbReference>
<dbReference type="InterPro" id="IPR025576">
    <property type="entry name" value="YwiC"/>
</dbReference>
<feature type="transmembrane region" description="Helical" evidence="1">
    <location>
        <begin position="83"/>
        <end position="103"/>
    </location>
</feature>
<evidence type="ECO:0000313" key="3">
    <source>
        <dbReference type="EMBL" id="QSY58811.1"/>
    </source>
</evidence>
<keyword evidence="1" id="KW-0812">Transmembrane</keyword>
<gene>
    <name evidence="3" type="ORF">BLI708_05725</name>
    <name evidence="2" type="ORF">Tam1G_0975</name>
</gene>
<keyword evidence="1" id="KW-1133">Transmembrane helix</keyword>
<reference evidence="3 5" key="2">
    <citation type="submission" date="2021-03" db="EMBL/GenBank/DDBJ databases">
        <title>Genome sequencing of Bifidobacterium imperatoris JCM 32708.</title>
        <authorList>
            <person name="Kim J."/>
        </authorList>
    </citation>
    <scope>NUCLEOTIDE SEQUENCE [LARGE SCALE GENOMIC DNA]</scope>
    <source>
        <strain evidence="3 5">JCM 32708</strain>
    </source>
</reference>
<accession>A0A2N5IT27</accession>
<feature type="transmembrane region" description="Helical" evidence="1">
    <location>
        <begin position="135"/>
        <end position="156"/>
    </location>
</feature>
<protein>
    <submittedName>
        <fullName evidence="3">YwiC-like family protein</fullName>
    </submittedName>
    <submittedName>
        <fullName evidence="2">YwiC-like protein</fullName>
    </submittedName>
</protein>
<feature type="transmembrane region" description="Helical" evidence="1">
    <location>
        <begin position="198"/>
        <end position="215"/>
    </location>
</feature>
<feature type="transmembrane region" description="Helical" evidence="1">
    <location>
        <begin position="248"/>
        <end position="272"/>
    </location>
</feature>
<dbReference type="EMBL" id="CP071591">
    <property type="protein sequence ID" value="QSY58811.1"/>
    <property type="molecule type" value="Genomic_DNA"/>
</dbReference>
<feature type="transmembrane region" description="Helical" evidence="1">
    <location>
        <begin position="221"/>
        <end position="241"/>
    </location>
</feature>
<dbReference type="AlphaFoldDB" id="A0A2N5IT27"/>
<feature type="transmembrane region" description="Helical" evidence="1">
    <location>
        <begin position="168"/>
        <end position="186"/>
    </location>
</feature>
<evidence type="ECO:0000256" key="1">
    <source>
        <dbReference type="SAM" id="Phobius"/>
    </source>
</evidence>
<dbReference type="Proteomes" id="UP000234855">
    <property type="component" value="Unassembled WGS sequence"/>
</dbReference>
<reference evidence="2 4" key="1">
    <citation type="submission" date="2017-07" db="EMBL/GenBank/DDBJ databases">
        <title>Bifidobacterium novel species.</title>
        <authorList>
            <person name="Lugli G.A."/>
            <person name="Milani C."/>
            <person name="Duranti S."/>
            <person name="Mangifesta M."/>
        </authorList>
    </citation>
    <scope>NUCLEOTIDE SEQUENCE [LARGE SCALE GENOMIC DNA]</scope>
    <source>
        <strain evidence="2 4">45</strain>
    </source>
</reference>
<evidence type="ECO:0000313" key="4">
    <source>
        <dbReference type="Proteomes" id="UP000234855"/>
    </source>
</evidence>
<evidence type="ECO:0000313" key="2">
    <source>
        <dbReference type="EMBL" id="PLS25119.1"/>
    </source>
</evidence>
<keyword evidence="1" id="KW-0472">Membrane</keyword>
<feature type="transmembrane region" description="Helical" evidence="1">
    <location>
        <begin position="49"/>
        <end position="71"/>
    </location>
</feature>
<feature type="transmembrane region" description="Helical" evidence="1">
    <location>
        <begin position="109"/>
        <end position="128"/>
    </location>
</feature>
<name>A0A2N5IT27_9BIFI</name>
<sequence length="274" mass="29894">MQSQPQRIRRATARGWIPDQPGAWVMALAPALAGTICGSVWSITKPDAALSIAGWWILLCWALCYCVEFAAARWLKSHCATRYLPPVIGYCIVLAAVGTPFLIMHIDVLAWAPIYMVLAAMAFAGAWFRRERSLWSNAAAVIAASLMAMIALHYAANSPSVPQVSLPGLVLTLCFAATQFGSVLFVKTMIRERGKRSYVAASWIWHIALLAWWIAAASLSWYLVILGVILLIRAMALPLIARKHTIKPVIVGVTECFTSLIAFGCIIANALIAI</sequence>
<feature type="transmembrane region" description="Helical" evidence="1">
    <location>
        <begin position="21"/>
        <end position="43"/>
    </location>
</feature>
<evidence type="ECO:0000313" key="5">
    <source>
        <dbReference type="Proteomes" id="UP000663067"/>
    </source>
</evidence>
<dbReference type="EMBL" id="NMWV01000011">
    <property type="protein sequence ID" value="PLS25119.1"/>
    <property type="molecule type" value="Genomic_DNA"/>
</dbReference>
<keyword evidence="5" id="KW-1185">Reference proteome</keyword>
<organism evidence="2 4">
    <name type="scientific">Bifidobacterium imperatoris</name>
    <dbReference type="NCBI Taxonomy" id="2020965"/>
    <lineage>
        <taxon>Bacteria</taxon>
        <taxon>Bacillati</taxon>
        <taxon>Actinomycetota</taxon>
        <taxon>Actinomycetes</taxon>
        <taxon>Bifidobacteriales</taxon>
        <taxon>Bifidobacteriaceae</taxon>
        <taxon>Bifidobacterium</taxon>
    </lineage>
</organism>
<dbReference type="Pfam" id="PF14256">
    <property type="entry name" value="YwiC"/>
    <property type="match status" value="1"/>
</dbReference>